<feature type="domain" description="Histidine kinase/HSP90-like ATPase" evidence="11">
    <location>
        <begin position="339"/>
        <end position="462"/>
    </location>
</feature>
<keyword evidence="5" id="KW-0547">Nucleotide-binding</keyword>
<evidence type="ECO:0000313" key="13">
    <source>
        <dbReference type="EMBL" id="VEI02385.1"/>
    </source>
</evidence>
<keyword evidence="10" id="KW-0812">Transmembrane</keyword>
<evidence type="ECO:0000256" key="10">
    <source>
        <dbReference type="SAM" id="Phobius"/>
    </source>
</evidence>
<evidence type="ECO:0000256" key="4">
    <source>
        <dbReference type="ARBA" id="ARBA00022679"/>
    </source>
</evidence>
<dbReference type="Gene3D" id="1.20.5.1930">
    <property type="match status" value="1"/>
</dbReference>
<feature type="compositionally biased region" description="Low complexity" evidence="9">
    <location>
        <begin position="382"/>
        <end position="410"/>
    </location>
</feature>
<evidence type="ECO:0000256" key="2">
    <source>
        <dbReference type="ARBA" id="ARBA00012438"/>
    </source>
</evidence>
<dbReference type="GO" id="GO:0046983">
    <property type="term" value="F:protein dimerization activity"/>
    <property type="evidence" value="ECO:0007669"/>
    <property type="project" value="InterPro"/>
</dbReference>
<dbReference type="Pfam" id="PF07730">
    <property type="entry name" value="HisKA_3"/>
    <property type="match status" value="1"/>
</dbReference>
<dbReference type="EMBL" id="LR134473">
    <property type="protein sequence ID" value="VEI02385.1"/>
    <property type="molecule type" value="Genomic_DNA"/>
</dbReference>
<dbReference type="PANTHER" id="PTHR24421:SF10">
    <property type="entry name" value="NITRATE_NITRITE SENSOR PROTEIN NARQ"/>
    <property type="match status" value="1"/>
</dbReference>
<dbReference type="STRING" id="1122997.GCA_000425285_01919"/>
<feature type="transmembrane region" description="Helical" evidence="10">
    <location>
        <begin position="29"/>
        <end position="54"/>
    </location>
</feature>
<feature type="transmembrane region" description="Helical" evidence="10">
    <location>
        <begin position="66"/>
        <end position="83"/>
    </location>
</feature>
<dbReference type="PANTHER" id="PTHR24421">
    <property type="entry name" value="NITRATE/NITRITE SENSOR PROTEIN NARX-RELATED"/>
    <property type="match status" value="1"/>
</dbReference>
<keyword evidence="10" id="KW-1133">Transmembrane helix</keyword>
<evidence type="ECO:0000259" key="12">
    <source>
        <dbReference type="Pfam" id="PF07730"/>
    </source>
</evidence>
<evidence type="ECO:0000259" key="11">
    <source>
        <dbReference type="Pfam" id="PF02518"/>
    </source>
</evidence>
<evidence type="ECO:0000256" key="8">
    <source>
        <dbReference type="ARBA" id="ARBA00023012"/>
    </source>
</evidence>
<dbReference type="RefSeq" id="WP_126412617.1">
    <property type="nucleotide sequence ID" value="NZ_LR134473.1"/>
</dbReference>
<keyword evidence="10" id="KW-0472">Membrane</keyword>
<keyword evidence="14" id="KW-1185">Reference proteome</keyword>
<dbReference type="GO" id="GO:0005524">
    <property type="term" value="F:ATP binding"/>
    <property type="evidence" value="ECO:0007669"/>
    <property type="project" value="UniProtKB-KW"/>
</dbReference>
<dbReference type="InterPro" id="IPR050482">
    <property type="entry name" value="Sensor_HK_TwoCompSys"/>
</dbReference>
<dbReference type="CDD" id="cd16917">
    <property type="entry name" value="HATPase_UhpB-NarQ-NarX-like"/>
    <property type="match status" value="1"/>
</dbReference>
<evidence type="ECO:0000256" key="5">
    <source>
        <dbReference type="ARBA" id="ARBA00022741"/>
    </source>
</evidence>
<keyword evidence="3" id="KW-0597">Phosphoprotein</keyword>
<organism evidence="13 14">
    <name type="scientific">Acidipropionibacterium jensenii</name>
    <dbReference type="NCBI Taxonomy" id="1749"/>
    <lineage>
        <taxon>Bacteria</taxon>
        <taxon>Bacillati</taxon>
        <taxon>Actinomycetota</taxon>
        <taxon>Actinomycetes</taxon>
        <taxon>Propionibacteriales</taxon>
        <taxon>Propionibacteriaceae</taxon>
        <taxon>Acidipropionibacterium</taxon>
    </lineage>
</organism>
<reference evidence="13 14" key="1">
    <citation type="submission" date="2018-12" db="EMBL/GenBank/DDBJ databases">
        <authorList>
            <consortium name="Pathogen Informatics"/>
        </authorList>
    </citation>
    <scope>NUCLEOTIDE SEQUENCE [LARGE SCALE GENOMIC DNA]</scope>
    <source>
        <strain evidence="13 14">NCTC13652</strain>
    </source>
</reference>
<feature type="region of interest" description="Disordered" evidence="9">
    <location>
        <begin position="369"/>
        <end position="427"/>
    </location>
</feature>
<gene>
    <name evidence="13" type="primary">desK_1</name>
    <name evidence="13" type="ORF">NCTC13652_00559</name>
</gene>
<name>A0A448NWR9_9ACTN</name>
<evidence type="ECO:0000256" key="1">
    <source>
        <dbReference type="ARBA" id="ARBA00000085"/>
    </source>
</evidence>
<dbReference type="Pfam" id="PF02518">
    <property type="entry name" value="HATPase_c"/>
    <property type="match status" value="1"/>
</dbReference>
<protein>
    <recommendedName>
        <fullName evidence="2">histidine kinase</fullName>
        <ecNumber evidence="2">2.7.13.3</ecNumber>
    </recommendedName>
</protein>
<feature type="transmembrane region" description="Helical" evidence="10">
    <location>
        <begin position="95"/>
        <end position="114"/>
    </location>
</feature>
<dbReference type="GO" id="GO:0016020">
    <property type="term" value="C:membrane"/>
    <property type="evidence" value="ECO:0007669"/>
    <property type="project" value="InterPro"/>
</dbReference>
<dbReference type="InterPro" id="IPR011712">
    <property type="entry name" value="Sig_transdc_His_kin_sub3_dim/P"/>
</dbReference>
<dbReference type="AlphaFoldDB" id="A0A448NWR9"/>
<dbReference type="SUPFAM" id="SSF55874">
    <property type="entry name" value="ATPase domain of HSP90 chaperone/DNA topoisomerase II/histidine kinase"/>
    <property type="match status" value="1"/>
</dbReference>
<evidence type="ECO:0000256" key="3">
    <source>
        <dbReference type="ARBA" id="ARBA00022553"/>
    </source>
</evidence>
<keyword evidence="4 13" id="KW-0808">Transferase</keyword>
<evidence type="ECO:0000256" key="9">
    <source>
        <dbReference type="SAM" id="MobiDB-lite"/>
    </source>
</evidence>
<proteinExistence type="predicted"/>
<keyword evidence="7" id="KW-0067">ATP-binding</keyword>
<accession>A0A448NWR9</accession>
<evidence type="ECO:0000313" key="14">
    <source>
        <dbReference type="Proteomes" id="UP000277858"/>
    </source>
</evidence>
<dbReference type="GO" id="GO:0000155">
    <property type="term" value="F:phosphorelay sensor kinase activity"/>
    <property type="evidence" value="ECO:0007669"/>
    <property type="project" value="InterPro"/>
</dbReference>
<keyword evidence="6 13" id="KW-0418">Kinase</keyword>
<dbReference type="EC" id="2.7.13.3" evidence="2"/>
<dbReference type="Proteomes" id="UP000277858">
    <property type="component" value="Chromosome"/>
</dbReference>
<comment type="catalytic activity">
    <reaction evidence="1">
        <text>ATP + protein L-histidine = ADP + protein N-phospho-L-histidine.</text>
        <dbReference type="EC" id="2.7.13.3"/>
    </reaction>
</comment>
<dbReference type="OrthoDB" id="227596at2"/>
<dbReference type="Gene3D" id="3.30.565.10">
    <property type="entry name" value="Histidine kinase-like ATPase, C-terminal domain"/>
    <property type="match status" value="1"/>
</dbReference>
<feature type="domain" description="Signal transduction histidine kinase subgroup 3 dimerisation and phosphoacceptor" evidence="12">
    <location>
        <begin position="234"/>
        <end position="299"/>
    </location>
</feature>
<dbReference type="InterPro" id="IPR003594">
    <property type="entry name" value="HATPase_dom"/>
</dbReference>
<feature type="transmembrane region" description="Helical" evidence="10">
    <location>
        <begin position="176"/>
        <end position="198"/>
    </location>
</feature>
<keyword evidence="8" id="KW-0902">Two-component regulatory system</keyword>
<evidence type="ECO:0000256" key="6">
    <source>
        <dbReference type="ARBA" id="ARBA00022777"/>
    </source>
</evidence>
<feature type="transmembrane region" description="Helical" evidence="10">
    <location>
        <begin position="134"/>
        <end position="155"/>
    </location>
</feature>
<dbReference type="InterPro" id="IPR036890">
    <property type="entry name" value="HATPase_C_sf"/>
</dbReference>
<evidence type="ECO:0000256" key="7">
    <source>
        <dbReference type="ARBA" id="ARBA00022840"/>
    </source>
</evidence>
<sequence length="468" mass="49549">MRTALVDFLSLDDLWERPAPRSRIIRVPVVGWLSAVDLLVAATGVLVIGLTVWLQQVQVRVDTGSVWRQVVSVLVLGLILCLRRRFPLTQGGASAAHLLIGSFLTPLVSASFFTQVLYFVSLHAAVAWGASRRAAWGLIAAVELALLGWVAVIFARTNSLAQIMKDLAPQARGVNGLVRLVVLYALINTAFVVGAAALGQVSWREARALHRAREQAATIAAQRSRLADQAVVAERLRISREIHDSVSHHVSVIGIQAAGARRAMEVAPDQARQALSAIEEESRLAVTEMHSLLGSLRQGTGVDPGLSDLAELCSGPHRHRLDLDIVGDTEAVGPALGLTVYRVVQEAITNVEKHARAAHAHVAVRIGPDQVEVEVTDDGRGARTSPPGGTRPGSTRPGGTRPGGTRPVGTKGDSTGREDSGLDGGAGVGLIGMAERVAAHRGTLETGPRVTGGWRVLARLPLVPGESS</sequence>